<evidence type="ECO:0000313" key="2">
    <source>
        <dbReference type="Proteomes" id="UP000030653"/>
    </source>
</evidence>
<dbReference type="EMBL" id="JH795862">
    <property type="protein sequence ID" value="EJU02128.1"/>
    <property type="molecule type" value="Genomic_DNA"/>
</dbReference>
<dbReference type="HOGENOM" id="CLU_3050271_0_0_1"/>
<sequence>MSQEFEARAVLNSGATGLFIDMSYIEEYNSTTMLLECAQPVYNVNGMPNEAGVI</sequence>
<dbReference type="OrthoDB" id="3267566at2759"/>
<organism evidence="1 2">
    <name type="scientific">Dacryopinax primogenitus (strain DJM 731)</name>
    <name type="common">Brown rot fungus</name>
    <dbReference type="NCBI Taxonomy" id="1858805"/>
    <lineage>
        <taxon>Eukaryota</taxon>
        <taxon>Fungi</taxon>
        <taxon>Dikarya</taxon>
        <taxon>Basidiomycota</taxon>
        <taxon>Agaricomycotina</taxon>
        <taxon>Dacrymycetes</taxon>
        <taxon>Dacrymycetales</taxon>
        <taxon>Dacrymycetaceae</taxon>
        <taxon>Dacryopinax</taxon>
    </lineage>
</organism>
<dbReference type="AlphaFoldDB" id="M5GD43"/>
<dbReference type="GeneID" id="63690102"/>
<dbReference type="RefSeq" id="XP_040629025.1">
    <property type="nucleotide sequence ID" value="XM_040775040.1"/>
</dbReference>
<keyword evidence="2" id="KW-1185">Reference proteome</keyword>
<name>M5GD43_DACPD</name>
<protein>
    <submittedName>
        <fullName evidence="1">Uncharacterized protein</fullName>
    </submittedName>
</protein>
<proteinExistence type="predicted"/>
<accession>M5GD43</accession>
<gene>
    <name evidence="1" type="ORF">DACRYDRAFT_51415</name>
</gene>
<reference evidence="1 2" key="1">
    <citation type="journal article" date="2012" name="Science">
        <title>The Paleozoic origin of enzymatic lignin decomposition reconstructed from 31 fungal genomes.</title>
        <authorList>
            <person name="Floudas D."/>
            <person name="Binder M."/>
            <person name="Riley R."/>
            <person name="Barry K."/>
            <person name="Blanchette R.A."/>
            <person name="Henrissat B."/>
            <person name="Martinez A.T."/>
            <person name="Otillar R."/>
            <person name="Spatafora J.W."/>
            <person name="Yadav J.S."/>
            <person name="Aerts A."/>
            <person name="Benoit I."/>
            <person name="Boyd A."/>
            <person name="Carlson A."/>
            <person name="Copeland A."/>
            <person name="Coutinho P.M."/>
            <person name="de Vries R.P."/>
            <person name="Ferreira P."/>
            <person name="Findley K."/>
            <person name="Foster B."/>
            <person name="Gaskell J."/>
            <person name="Glotzer D."/>
            <person name="Gorecki P."/>
            <person name="Heitman J."/>
            <person name="Hesse C."/>
            <person name="Hori C."/>
            <person name="Igarashi K."/>
            <person name="Jurgens J.A."/>
            <person name="Kallen N."/>
            <person name="Kersten P."/>
            <person name="Kohler A."/>
            <person name="Kuees U."/>
            <person name="Kumar T.K.A."/>
            <person name="Kuo A."/>
            <person name="LaButti K."/>
            <person name="Larrondo L.F."/>
            <person name="Lindquist E."/>
            <person name="Ling A."/>
            <person name="Lombard V."/>
            <person name="Lucas S."/>
            <person name="Lundell T."/>
            <person name="Martin R."/>
            <person name="McLaughlin D.J."/>
            <person name="Morgenstern I."/>
            <person name="Morin E."/>
            <person name="Murat C."/>
            <person name="Nagy L.G."/>
            <person name="Nolan M."/>
            <person name="Ohm R.A."/>
            <person name="Patyshakuliyeva A."/>
            <person name="Rokas A."/>
            <person name="Ruiz-Duenas F.J."/>
            <person name="Sabat G."/>
            <person name="Salamov A."/>
            <person name="Samejima M."/>
            <person name="Schmutz J."/>
            <person name="Slot J.C."/>
            <person name="St John F."/>
            <person name="Stenlid J."/>
            <person name="Sun H."/>
            <person name="Sun S."/>
            <person name="Syed K."/>
            <person name="Tsang A."/>
            <person name="Wiebenga A."/>
            <person name="Young D."/>
            <person name="Pisabarro A."/>
            <person name="Eastwood D.C."/>
            <person name="Martin F."/>
            <person name="Cullen D."/>
            <person name="Grigoriev I.V."/>
            <person name="Hibbett D.S."/>
        </authorList>
    </citation>
    <scope>NUCLEOTIDE SEQUENCE [LARGE SCALE GENOMIC DNA]</scope>
    <source>
        <strain evidence="1 2">DJM-731 SS1</strain>
    </source>
</reference>
<dbReference type="Proteomes" id="UP000030653">
    <property type="component" value="Unassembled WGS sequence"/>
</dbReference>
<evidence type="ECO:0000313" key="1">
    <source>
        <dbReference type="EMBL" id="EJU02128.1"/>
    </source>
</evidence>